<dbReference type="Proteomes" id="UP000326396">
    <property type="component" value="Linkage Group LG2"/>
</dbReference>
<dbReference type="InterPro" id="IPR004883">
    <property type="entry name" value="LOB"/>
</dbReference>
<evidence type="ECO:0000256" key="3">
    <source>
        <dbReference type="SAM" id="MobiDB-lite"/>
    </source>
</evidence>
<protein>
    <recommendedName>
        <fullName evidence="4">LOB domain-containing protein</fullName>
    </recommendedName>
</protein>
<gene>
    <name evidence="5" type="ORF">E3N88_23247</name>
</gene>
<evidence type="ECO:0000256" key="2">
    <source>
        <dbReference type="SAM" id="Coils"/>
    </source>
</evidence>
<accession>A0A5N6NCR3</accession>
<proteinExistence type="inferred from homology"/>
<feature type="coiled-coil region" evidence="2">
    <location>
        <begin position="128"/>
        <end position="155"/>
    </location>
</feature>
<dbReference type="AlphaFoldDB" id="A0A5N6NCR3"/>
<dbReference type="OrthoDB" id="1926568at2759"/>
<dbReference type="PROSITE" id="PS50891">
    <property type="entry name" value="LOB"/>
    <property type="match status" value="1"/>
</dbReference>
<evidence type="ECO:0000313" key="5">
    <source>
        <dbReference type="EMBL" id="KAD4585646.1"/>
    </source>
</evidence>
<dbReference type="PANTHER" id="PTHR31301">
    <property type="entry name" value="LOB DOMAIN-CONTAINING PROTEIN 4-RELATED"/>
    <property type="match status" value="1"/>
</dbReference>
<reference evidence="5 6" key="1">
    <citation type="submission" date="2019-05" db="EMBL/GenBank/DDBJ databases">
        <title>Mikania micrantha, genome provides insights into the molecular mechanism of rapid growth.</title>
        <authorList>
            <person name="Liu B."/>
        </authorList>
    </citation>
    <scope>NUCLEOTIDE SEQUENCE [LARGE SCALE GENOMIC DNA]</scope>
    <source>
        <strain evidence="5">NLD-2019</strain>
        <tissue evidence="5">Leaf</tissue>
    </source>
</reference>
<comment type="caution">
    <text evidence="5">The sequence shown here is derived from an EMBL/GenBank/DDBJ whole genome shotgun (WGS) entry which is preliminary data.</text>
</comment>
<dbReference type="Pfam" id="PF03195">
    <property type="entry name" value="LOB"/>
    <property type="match status" value="1"/>
</dbReference>
<evidence type="ECO:0000259" key="4">
    <source>
        <dbReference type="PROSITE" id="PS50891"/>
    </source>
</evidence>
<feature type="domain" description="LOB" evidence="4">
    <location>
        <begin position="48"/>
        <end position="149"/>
    </location>
</feature>
<dbReference type="EMBL" id="SZYD01000012">
    <property type="protein sequence ID" value="KAD4585646.1"/>
    <property type="molecule type" value="Genomic_DNA"/>
</dbReference>
<comment type="similarity">
    <text evidence="1">Belongs to the LOB domain-containing protein family.</text>
</comment>
<keyword evidence="6" id="KW-1185">Reference proteome</keyword>
<organism evidence="5 6">
    <name type="scientific">Mikania micrantha</name>
    <name type="common">bitter vine</name>
    <dbReference type="NCBI Taxonomy" id="192012"/>
    <lineage>
        <taxon>Eukaryota</taxon>
        <taxon>Viridiplantae</taxon>
        <taxon>Streptophyta</taxon>
        <taxon>Embryophyta</taxon>
        <taxon>Tracheophyta</taxon>
        <taxon>Spermatophyta</taxon>
        <taxon>Magnoliopsida</taxon>
        <taxon>eudicotyledons</taxon>
        <taxon>Gunneridae</taxon>
        <taxon>Pentapetalae</taxon>
        <taxon>asterids</taxon>
        <taxon>campanulids</taxon>
        <taxon>Asterales</taxon>
        <taxon>Asteraceae</taxon>
        <taxon>Asteroideae</taxon>
        <taxon>Heliantheae alliance</taxon>
        <taxon>Eupatorieae</taxon>
        <taxon>Mikania</taxon>
    </lineage>
</organism>
<sequence>MMLGFDYKFTCLQDMHQNRSRLLDKFDDKALADKAKANQMASSSSYNPPCAACKFLRKKCIPGCVLAPYFPPEDPQKFVNVHKIFGASNVIKLLNDVPPFQREDAVSSLAFEAEARIRDPVYGCAGVIAFLQRQVDRLQKELEAANSDLVRHLCNEMSVMSQMNLIQPVNSMQEGTGHVYARRVIGGGGFYTPTFPYHYVNDLMSNWKNHSNSCENSGGDSSGGDGGGNM</sequence>
<evidence type="ECO:0000313" key="6">
    <source>
        <dbReference type="Proteomes" id="UP000326396"/>
    </source>
</evidence>
<name>A0A5N6NCR3_9ASTR</name>
<feature type="compositionally biased region" description="Gly residues" evidence="3">
    <location>
        <begin position="220"/>
        <end position="230"/>
    </location>
</feature>
<evidence type="ECO:0000256" key="1">
    <source>
        <dbReference type="ARBA" id="ARBA00005474"/>
    </source>
</evidence>
<keyword evidence="2" id="KW-0175">Coiled coil</keyword>
<feature type="region of interest" description="Disordered" evidence="3">
    <location>
        <begin position="211"/>
        <end position="230"/>
    </location>
</feature>
<dbReference type="PANTHER" id="PTHR31301:SF91">
    <property type="entry name" value="PROTEIN LATERAL ORGAN BOUNDARIES"/>
    <property type="match status" value="1"/>
</dbReference>